<dbReference type="Gene3D" id="1.10.730.10">
    <property type="entry name" value="Isoleucyl-tRNA Synthetase, Domain 1"/>
    <property type="match status" value="1"/>
</dbReference>
<evidence type="ECO:0000313" key="19">
    <source>
        <dbReference type="Proteomes" id="UP000053477"/>
    </source>
</evidence>
<protein>
    <recommendedName>
        <fullName evidence="12">Valine--tRNA ligase, mitochondrial</fullName>
        <ecNumber evidence="4">6.1.1.9</ecNumber>
    </recommendedName>
    <alternativeName>
        <fullName evidence="11">Valyl-tRNA synthetase</fullName>
    </alternativeName>
</protein>
<evidence type="ECO:0000259" key="17">
    <source>
        <dbReference type="Pfam" id="PF08264"/>
    </source>
</evidence>
<dbReference type="NCBIfam" id="NF004349">
    <property type="entry name" value="PRK05729.1"/>
    <property type="match status" value="1"/>
</dbReference>
<dbReference type="InterPro" id="IPR009080">
    <property type="entry name" value="tRNAsynth_Ia_anticodon-bd"/>
</dbReference>
<evidence type="ECO:0000256" key="8">
    <source>
        <dbReference type="ARBA" id="ARBA00022840"/>
    </source>
</evidence>
<accession>A0A0H2RRK4</accession>
<keyword evidence="6 14" id="KW-0436">Ligase</keyword>
<dbReference type="PANTHER" id="PTHR11946:SF109">
    <property type="entry name" value="VALINE--TRNA LIGASE"/>
    <property type="match status" value="1"/>
</dbReference>
<name>A0A0H2RRK4_9AGAM</name>
<dbReference type="FunCoup" id="A0A0H2RRK4">
    <property type="interactions" value="745"/>
</dbReference>
<evidence type="ECO:0000256" key="3">
    <source>
        <dbReference type="ARBA" id="ARBA00005594"/>
    </source>
</evidence>
<dbReference type="CDD" id="cd07962">
    <property type="entry name" value="Anticodon_Ia_Val"/>
    <property type="match status" value="1"/>
</dbReference>
<feature type="domain" description="Aminoacyl-tRNA synthetase class Ia" evidence="16">
    <location>
        <begin position="99"/>
        <end position="724"/>
    </location>
</feature>
<dbReference type="AlphaFoldDB" id="A0A0H2RRK4"/>
<evidence type="ECO:0000256" key="12">
    <source>
        <dbReference type="ARBA" id="ARBA00040837"/>
    </source>
</evidence>
<evidence type="ECO:0000256" key="15">
    <source>
        <dbReference type="SAM" id="MobiDB-lite"/>
    </source>
</evidence>
<dbReference type="InterPro" id="IPR014729">
    <property type="entry name" value="Rossmann-like_a/b/a_fold"/>
</dbReference>
<dbReference type="Gene3D" id="3.90.740.10">
    <property type="entry name" value="Valyl/Leucyl/Isoleucyl-tRNA synthetase, editing domain"/>
    <property type="match status" value="1"/>
</dbReference>
<dbReference type="HAMAP" id="MF_02004">
    <property type="entry name" value="Val_tRNA_synth_type1"/>
    <property type="match status" value="1"/>
</dbReference>
<evidence type="ECO:0000256" key="1">
    <source>
        <dbReference type="ARBA" id="ARBA00004173"/>
    </source>
</evidence>
<dbReference type="InParanoid" id="A0A0H2RRK4"/>
<dbReference type="GO" id="GO:0005829">
    <property type="term" value="C:cytosol"/>
    <property type="evidence" value="ECO:0007669"/>
    <property type="project" value="TreeGrafter"/>
</dbReference>
<evidence type="ECO:0000256" key="5">
    <source>
        <dbReference type="ARBA" id="ARBA00022490"/>
    </source>
</evidence>
<reference evidence="18 19" key="1">
    <citation type="submission" date="2015-04" db="EMBL/GenBank/DDBJ databases">
        <title>Complete genome sequence of Schizopora paradoxa KUC8140, a cosmopolitan wood degrader in East Asia.</title>
        <authorList>
            <consortium name="DOE Joint Genome Institute"/>
            <person name="Min B."/>
            <person name="Park H."/>
            <person name="Jang Y."/>
            <person name="Kim J.-J."/>
            <person name="Kim K.H."/>
            <person name="Pangilinan J."/>
            <person name="Lipzen A."/>
            <person name="Riley R."/>
            <person name="Grigoriev I.V."/>
            <person name="Spatafora J.W."/>
            <person name="Choi I.-G."/>
        </authorList>
    </citation>
    <scope>NUCLEOTIDE SEQUENCE [LARGE SCALE GENOMIC DNA]</scope>
    <source>
        <strain evidence="18 19">KUC8140</strain>
    </source>
</reference>
<dbReference type="FunFam" id="3.40.50.620:FF:000020">
    <property type="entry name" value="Valine--tRNA ligase, mitochondrial"/>
    <property type="match status" value="1"/>
</dbReference>
<dbReference type="PROSITE" id="PS00178">
    <property type="entry name" value="AA_TRNA_LIGASE_I"/>
    <property type="match status" value="1"/>
</dbReference>
<evidence type="ECO:0000256" key="13">
    <source>
        <dbReference type="ARBA" id="ARBA00047552"/>
    </source>
</evidence>
<dbReference type="Gene3D" id="1.10.287.380">
    <property type="entry name" value="Valyl-tRNA synthetase, C-terminal domain"/>
    <property type="match status" value="1"/>
</dbReference>
<evidence type="ECO:0000256" key="9">
    <source>
        <dbReference type="ARBA" id="ARBA00022917"/>
    </source>
</evidence>
<dbReference type="InterPro" id="IPR001412">
    <property type="entry name" value="aa-tRNA-synth_I_CS"/>
</dbReference>
<feature type="region of interest" description="Disordered" evidence="15">
    <location>
        <begin position="1"/>
        <end position="29"/>
    </location>
</feature>
<organism evidence="18 19">
    <name type="scientific">Schizopora paradoxa</name>
    <dbReference type="NCBI Taxonomy" id="27342"/>
    <lineage>
        <taxon>Eukaryota</taxon>
        <taxon>Fungi</taxon>
        <taxon>Dikarya</taxon>
        <taxon>Basidiomycota</taxon>
        <taxon>Agaricomycotina</taxon>
        <taxon>Agaricomycetes</taxon>
        <taxon>Hymenochaetales</taxon>
        <taxon>Schizoporaceae</taxon>
        <taxon>Schizopora</taxon>
    </lineage>
</organism>
<dbReference type="InterPro" id="IPR002300">
    <property type="entry name" value="aa-tRNA-synth_Ia"/>
</dbReference>
<feature type="region of interest" description="Disordered" evidence="15">
    <location>
        <begin position="44"/>
        <end position="85"/>
    </location>
</feature>
<dbReference type="OrthoDB" id="629407at2759"/>
<dbReference type="SUPFAM" id="SSF50677">
    <property type="entry name" value="ValRS/IleRS/LeuRS editing domain"/>
    <property type="match status" value="1"/>
</dbReference>
<dbReference type="InterPro" id="IPR033705">
    <property type="entry name" value="Anticodon_Ia_Val"/>
</dbReference>
<dbReference type="InterPro" id="IPR013155">
    <property type="entry name" value="M/V/L/I-tRNA-synth_anticd-bd"/>
</dbReference>
<dbReference type="GO" id="GO:0005739">
    <property type="term" value="C:mitochondrion"/>
    <property type="evidence" value="ECO:0007669"/>
    <property type="project" value="UniProtKB-SubCell"/>
</dbReference>
<sequence>MSENIAQDKSEEVVGGEGSLTKSAAKKEAKRLEKELKLAAKLAKNTVATAAGGEKKAKEKKEKKAEDAPFVNTTPKGHKKDMTQPMASGYDPIAVESAWYEWWEAQGFFSPQMQADGSPKPEGTFVVTFPPPNVTGSLHIGHALTVALQDALVRWNRMLGKTTLFLPGFDHAGISTQSVVEKRLFKSSGRTRHDLGREKFLETVWTWKDEYYKRIESQMKRLGGSFDWDRVAFTMNDQLSKAVMENFCSLFEQGILYRANRLVNWCVRLNTSLSNIELDDKQLTGKTYLSVPGYDPKEKFVFGVLTSFAYPIEGSDEKIIIATTRPETMLGDTAIAVHPDDKRYTHLHGKFAVHPFIPGRRLPIVTDDIAVDMEFGTGAVKITPAHSHEDYEIGKRHNLEFINILNDDGTMNENAGEQFKGMKRFHARVKVVEMLKDAGLYVEEKDNPMNVPICSKSDDIIEPVMKPQWWVNCKPLAEEAIKRTKAGELIINPKQSEAEWYRWLEGVHDWCISRQLWWGHRCPAYFVQIEGKEADPSDTKNWVVGRTLEEATARAKELAKGAKFTMEQDEDVLDTWFSSGLWPFSTLGWPDKSNDMRHFYPTSLLETGWDILFFWVARMVMLGLRHTGQMPFKEVFCHAMIRDAHGRKMSKSLGNVIDPVDVIQGISLEALHDKLNEGNLDQKEILKAKQGQKKDFPKGIPQCGTDALRFALCAYTTGGRDISLEILRVEGYRRFCNKIFNATKFAMLKLDETFVPLPTAKPTGKESLVEKWVLHKLNFAAAKVNEYMTDRDFMNTTNTIYNFWLYELCDVYIEAMKPMTDESASEETRRSAQNTLYTCLDHGLRLLHPFMPFVTEELWQRLPRRPNDSTPSIMLAAFPVHDDAFVSEKAEGDFDLVFKAIRTGRSLSAQFNLQSNIQLFVLAQSDAEVSLFESQRQTMVALTKGCKSVTIARSSSDIPAGCGSEVISPSVAVHILVRGQVDLDVEIAKCDKKLSVAELEVKKLQKVMSQADYETTVPESVRSANDEKLKTLEAEIHNLVSSKEMFGKMK</sequence>
<evidence type="ECO:0000256" key="11">
    <source>
        <dbReference type="ARBA" id="ARBA00029936"/>
    </source>
</evidence>
<evidence type="ECO:0000256" key="10">
    <source>
        <dbReference type="ARBA" id="ARBA00023146"/>
    </source>
</evidence>
<dbReference type="STRING" id="27342.A0A0H2RRK4"/>
<dbReference type="FunFam" id="3.40.50.620:FF:000078">
    <property type="entry name" value="Valine--tRNA ligase, mitochondrial"/>
    <property type="match status" value="1"/>
</dbReference>
<evidence type="ECO:0000256" key="2">
    <source>
        <dbReference type="ARBA" id="ARBA00004496"/>
    </source>
</evidence>
<keyword evidence="8 14" id="KW-0067">ATP-binding</keyword>
<comment type="catalytic activity">
    <reaction evidence="13">
        <text>tRNA(Val) + L-valine + ATP = L-valyl-tRNA(Val) + AMP + diphosphate</text>
        <dbReference type="Rhea" id="RHEA:10704"/>
        <dbReference type="Rhea" id="RHEA-COMP:9672"/>
        <dbReference type="Rhea" id="RHEA-COMP:9708"/>
        <dbReference type="ChEBI" id="CHEBI:30616"/>
        <dbReference type="ChEBI" id="CHEBI:33019"/>
        <dbReference type="ChEBI" id="CHEBI:57762"/>
        <dbReference type="ChEBI" id="CHEBI:78442"/>
        <dbReference type="ChEBI" id="CHEBI:78537"/>
        <dbReference type="ChEBI" id="CHEBI:456215"/>
        <dbReference type="EC" id="6.1.1.9"/>
    </reaction>
</comment>
<evidence type="ECO:0000256" key="7">
    <source>
        <dbReference type="ARBA" id="ARBA00022741"/>
    </source>
</evidence>
<dbReference type="InterPro" id="IPR009008">
    <property type="entry name" value="Val/Leu/Ile-tRNA-synth_edit"/>
</dbReference>
<dbReference type="SUPFAM" id="SSF52374">
    <property type="entry name" value="Nucleotidylyl transferase"/>
    <property type="match status" value="1"/>
</dbReference>
<dbReference type="CDD" id="cd00817">
    <property type="entry name" value="ValRS_core"/>
    <property type="match status" value="1"/>
</dbReference>
<keyword evidence="7 14" id="KW-0547">Nucleotide-binding</keyword>
<dbReference type="NCBIfam" id="TIGR00422">
    <property type="entry name" value="valS"/>
    <property type="match status" value="1"/>
</dbReference>
<dbReference type="Proteomes" id="UP000053477">
    <property type="component" value="Unassembled WGS sequence"/>
</dbReference>
<dbReference type="Pfam" id="PF08264">
    <property type="entry name" value="Anticodon_1"/>
    <property type="match status" value="1"/>
</dbReference>
<evidence type="ECO:0000313" key="18">
    <source>
        <dbReference type="EMBL" id="KLO12113.1"/>
    </source>
</evidence>
<dbReference type="EC" id="6.1.1.9" evidence="4"/>
<dbReference type="PANTHER" id="PTHR11946">
    <property type="entry name" value="VALYL-TRNA SYNTHETASES"/>
    <property type="match status" value="1"/>
</dbReference>
<dbReference type="Pfam" id="PF00133">
    <property type="entry name" value="tRNA-synt_1"/>
    <property type="match status" value="1"/>
</dbReference>
<dbReference type="PRINTS" id="PR00986">
    <property type="entry name" value="TRNASYNTHVAL"/>
</dbReference>
<dbReference type="FunFam" id="1.10.730.10:FF:000009">
    <property type="entry name" value="Valine--tRNA ligase, mitochondrial"/>
    <property type="match status" value="1"/>
</dbReference>
<dbReference type="InterPro" id="IPR002303">
    <property type="entry name" value="Valyl-tRNA_ligase"/>
</dbReference>
<evidence type="ECO:0000256" key="6">
    <source>
        <dbReference type="ARBA" id="ARBA00022598"/>
    </source>
</evidence>
<evidence type="ECO:0000256" key="14">
    <source>
        <dbReference type="RuleBase" id="RU363035"/>
    </source>
</evidence>
<keyword evidence="5" id="KW-0963">Cytoplasm</keyword>
<keyword evidence="19" id="KW-1185">Reference proteome</keyword>
<comment type="similarity">
    <text evidence="3 14">Belongs to the class-I aminoacyl-tRNA synthetase family.</text>
</comment>
<dbReference type="GO" id="GO:0005524">
    <property type="term" value="F:ATP binding"/>
    <property type="evidence" value="ECO:0007669"/>
    <property type="project" value="UniProtKB-KW"/>
</dbReference>
<feature type="compositionally biased region" description="Basic and acidic residues" evidence="15">
    <location>
        <begin position="1"/>
        <end position="12"/>
    </location>
</feature>
<dbReference type="Gene3D" id="3.40.50.620">
    <property type="entry name" value="HUPs"/>
    <property type="match status" value="2"/>
</dbReference>
<gene>
    <name evidence="18" type="ORF">SCHPADRAFT_998405</name>
</gene>
<dbReference type="GO" id="GO:0004832">
    <property type="term" value="F:valine-tRNA ligase activity"/>
    <property type="evidence" value="ECO:0007669"/>
    <property type="project" value="UniProtKB-EC"/>
</dbReference>
<keyword evidence="9 14" id="KW-0648">Protein biosynthesis</keyword>
<dbReference type="InterPro" id="IPR037118">
    <property type="entry name" value="Val-tRNA_synth_C_sf"/>
</dbReference>
<feature type="domain" description="Methionyl/Valyl/Leucyl/Isoleucyl-tRNA synthetase anticodon-binding" evidence="17">
    <location>
        <begin position="770"/>
        <end position="919"/>
    </location>
</feature>
<dbReference type="FunFam" id="3.90.740.10:FF:000005">
    <property type="entry name" value="Valine--tRNA ligase, mitochondrial"/>
    <property type="match status" value="1"/>
</dbReference>
<dbReference type="SUPFAM" id="SSF47323">
    <property type="entry name" value="Anticodon-binding domain of a subclass of class I aminoacyl-tRNA synthetases"/>
    <property type="match status" value="1"/>
</dbReference>
<comment type="subcellular location">
    <subcellularLocation>
        <location evidence="2">Cytoplasm</location>
    </subcellularLocation>
    <subcellularLocation>
        <location evidence="1">Mitochondrion</location>
    </subcellularLocation>
</comment>
<proteinExistence type="inferred from homology"/>
<dbReference type="GO" id="GO:0002161">
    <property type="term" value="F:aminoacyl-tRNA deacylase activity"/>
    <property type="evidence" value="ECO:0007669"/>
    <property type="project" value="InterPro"/>
</dbReference>
<feature type="compositionally biased region" description="Basic and acidic residues" evidence="15">
    <location>
        <begin position="53"/>
        <end position="67"/>
    </location>
</feature>
<dbReference type="GO" id="GO:0006438">
    <property type="term" value="P:valyl-tRNA aminoacylation"/>
    <property type="evidence" value="ECO:0007669"/>
    <property type="project" value="InterPro"/>
</dbReference>
<evidence type="ECO:0000256" key="4">
    <source>
        <dbReference type="ARBA" id="ARBA00013169"/>
    </source>
</evidence>
<dbReference type="EMBL" id="KQ085985">
    <property type="protein sequence ID" value="KLO12113.1"/>
    <property type="molecule type" value="Genomic_DNA"/>
</dbReference>
<evidence type="ECO:0000259" key="16">
    <source>
        <dbReference type="Pfam" id="PF00133"/>
    </source>
</evidence>
<keyword evidence="10 14" id="KW-0030">Aminoacyl-tRNA synthetase</keyword>